<feature type="transmembrane region" description="Helical" evidence="8">
    <location>
        <begin position="156"/>
        <end position="181"/>
    </location>
</feature>
<evidence type="ECO:0000256" key="6">
    <source>
        <dbReference type="ARBA" id="ARBA00023136"/>
    </source>
</evidence>
<feature type="chain" id="PRO_5047089036" description="G-protein coupled receptors family 1 profile domain-containing protein" evidence="9">
    <location>
        <begin position="17"/>
        <end position="348"/>
    </location>
</feature>
<feature type="transmembrane region" description="Helical" evidence="8">
    <location>
        <begin position="255"/>
        <end position="274"/>
    </location>
</feature>
<evidence type="ECO:0000256" key="4">
    <source>
        <dbReference type="ARBA" id="ARBA00022692"/>
    </source>
</evidence>
<feature type="domain" description="G-protein coupled receptors family 1 profile" evidence="10">
    <location>
        <begin position="91"/>
        <end position="271"/>
    </location>
</feature>
<dbReference type="PANTHER" id="PTHR24241">
    <property type="entry name" value="NEUROPEPTIDE RECEPTOR-RELATED G-PROTEIN COUPLED RECEPTOR"/>
    <property type="match status" value="1"/>
</dbReference>
<dbReference type="SUPFAM" id="SSF81321">
    <property type="entry name" value="Family A G protein-coupled receptor-like"/>
    <property type="match status" value="1"/>
</dbReference>
<sequence>MYKLMVFATLLAVAAAGFIHTPIAYSAPAVIPVVHSAPIVHAAPIVHPAPVVAYKAAPVVVKTLPVLPVVKAVPVVKTVPIVKTVPVVAYKFLAIWWPLKCQITKRRARVIIVVIWLVASTTTIPWALYFDLVIFSEAPDVLLCLEVWPESLSGSLYFLVVNLVFCYILPLILISLCYILIWIKVWRRTIPTDTKDVQMEKMQQKSKVKVVKMLVVVVILFVVSWMPLYIIFARIKLGGDVNHWEENLLAYITPIAQWMGSSNSCINPILYAFFNKKYRRGFVAIIKSRKCCGRLRYYEAVALMGSSSSMRNKSSYYINNNNNNNNSSTHKPPPQDTSVSYIFNNFGV</sequence>
<dbReference type="PROSITE" id="PS50262">
    <property type="entry name" value="G_PROTEIN_RECEP_F1_2"/>
    <property type="match status" value="1"/>
</dbReference>
<protein>
    <recommendedName>
        <fullName evidence="10">G-protein coupled receptors family 1 profile domain-containing protein</fullName>
    </recommendedName>
</protein>
<organism evidence="11 12">
    <name type="scientific">Polyplax serrata</name>
    <name type="common">Common mouse louse</name>
    <dbReference type="NCBI Taxonomy" id="468196"/>
    <lineage>
        <taxon>Eukaryota</taxon>
        <taxon>Metazoa</taxon>
        <taxon>Ecdysozoa</taxon>
        <taxon>Arthropoda</taxon>
        <taxon>Hexapoda</taxon>
        <taxon>Insecta</taxon>
        <taxon>Pterygota</taxon>
        <taxon>Neoptera</taxon>
        <taxon>Paraneoptera</taxon>
        <taxon>Psocodea</taxon>
        <taxon>Troctomorpha</taxon>
        <taxon>Phthiraptera</taxon>
        <taxon>Anoplura</taxon>
        <taxon>Polyplacidae</taxon>
        <taxon>Polyplax</taxon>
    </lineage>
</organism>
<evidence type="ECO:0000256" key="9">
    <source>
        <dbReference type="SAM" id="SignalP"/>
    </source>
</evidence>
<dbReference type="PANTHER" id="PTHR24241:SF76">
    <property type="entry name" value="NEUROPEPTIDE SIFAMIDE RECEPTOR"/>
    <property type="match status" value="1"/>
</dbReference>
<reference evidence="11 12" key="1">
    <citation type="submission" date="2023-09" db="EMBL/GenBank/DDBJ databases">
        <title>Genomes of two closely related lineages of the louse Polyplax serrata with different host specificities.</title>
        <authorList>
            <person name="Martinu J."/>
            <person name="Tarabai H."/>
            <person name="Stefka J."/>
            <person name="Hypsa V."/>
        </authorList>
    </citation>
    <scope>NUCLEOTIDE SEQUENCE [LARGE SCALE GENOMIC DNA]</scope>
    <source>
        <strain evidence="11">98ZLc_SE</strain>
    </source>
</reference>
<dbReference type="Proteomes" id="UP001359485">
    <property type="component" value="Unassembled WGS sequence"/>
</dbReference>
<keyword evidence="5 8" id="KW-1133">Transmembrane helix</keyword>
<evidence type="ECO:0000313" key="11">
    <source>
        <dbReference type="EMBL" id="KAK6627855.1"/>
    </source>
</evidence>
<dbReference type="Gene3D" id="1.20.1070.10">
    <property type="entry name" value="Rhodopsin 7-helix transmembrane proteins"/>
    <property type="match status" value="1"/>
</dbReference>
<keyword evidence="3" id="KW-1003">Cell membrane</keyword>
<dbReference type="EMBL" id="JAWJWF010000045">
    <property type="protein sequence ID" value="KAK6627855.1"/>
    <property type="molecule type" value="Genomic_DNA"/>
</dbReference>
<dbReference type="Pfam" id="PF00001">
    <property type="entry name" value="7tm_1"/>
    <property type="match status" value="1"/>
</dbReference>
<keyword evidence="4 8" id="KW-0812">Transmembrane</keyword>
<evidence type="ECO:0000256" key="7">
    <source>
        <dbReference type="ARBA" id="ARBA00023170"/>
    </source>
</evidence>
<evidence type="ECO:0000256" key="5">
    <source>
        <dbReference type="ARBA" id="ARBA00022989"/>
    </source>
</evidence>
<evidence type="ECO:0000256" key="2">
    <source>
        <dbReference type="ARBA" id="ARBA00010663"/>
    </source>
</evidence>
<comment type="caution">
    <text evidence="11">The sequence shown here is derived from an EMBL/GenBank/DDBJ whole genome shotgun (WGS) entry which is preliminary data.</text>
</comment>
<evidence type="ECO:0000256" key="8">
    <source>
        <dbReference type="SAM" id="Phobius"/>
    </source>
</evidence>
<comment type="subcellular location">
    <subcellularLocation>
        <location evidence="1">Cell membrane</location>
        <topology evidence="1">Multi-pass membrane protein</topology>
    </subcellularLocation>
</comment>
<evidence type="ECO:0000256" key="1">
    <source>
        <dbReference type="ARBA" id="ARBA00004651"/>
    </source>
</evidence>
<name>A0ABR1AV88_POLSC</name>
<feature type="signal peptide" evidence="9">
    <location>
        <begin position="1"/>
        <end position="16"/>
    </location>
</feature>
<comment type="similarity">
    <text evidence="2">Belongs to the G-protein coupled receptor 1 family.</text>
</comment>
<dbReference type="InterPro" id="IPR000276">
    <property type="entry name" value="GPCR_Rhodpsn"/>
</dbReference>
<evidence type="ECO:0000256" key="3">
    <source>
        <dbReference type="ARBA" id="ARBA00022475"/>
    </source>
</evidence>
<accession>A0ABR1AV88</accession>
<feature type="transmembrane region" description="Helical" evidence="8">
    <location>
        <begin position="210"/>
        <end position="235"/>
    </location>
</feature>
<feature type="transmembrane region" description="Helical" evidence="8">
    <location>
        <begin position="111"/>
        <end position="136"/>
    </location>
</feature>
<keyword evidence="9" id="KW-0732">Signal</keyword>
<keyword evidence="7" id="KW-0675">Receptor</keyword>
<keyword evidence="12" id="KW-1185">Reference proteome</keyword>
<proteinExistence type="inferred from homology"/>
<gene>
    <name evidence="11" type="ORF">RUM44_010334</name>
</gene>
<evidence type="ECO:0000313" key="12">
    <source>
        <dbReference type="Proteomes" id="UP001359485"/>
    </source>
</evidence>
<keyword evidence="6 8" id="KW-0472">Membrane</keyword>
<dbReference type="PRINTS" id="PR00237">
    <property type="entry name" value="GPCRRHODOPSN"/>
</dbReference>
<dbReference type="InterPro" id="IPR017452">
    <property type="entry name" value="GPCR_Rhodpsn_7TM"/>
</dbReference>
<evidence type="ECO:0000259" key="10">
    <source>
        <dbReference type="PROSITE" id="PS50262"/>
    </source>
</evidence>